<evidence type="ECO:0000313" key="4">
    <source>
        <dbReference type="Proteomes" id="UP000070133"/>
    </source>
</evidence>
<dbReference type="OrthoDB" id="3648263at2759"/>
<keyword evidence="4" id="KW-1185">Reference proteome</keyword>
<feature type="coiled-coil region" evidence="1">
    <location>
        <begin position="137"/>
        <end position="164"/>
    </location>
</feature>
<keyword evidence="1" id="KW-0175">Coiled coil</keyword>
<feature type="compositionally biased region" description="Pro residues" evidence="2">
    <location>
        <begin position="20"/>
        <end position="29"/>
    </location>
</feature>
<evidence type="ECO:0000256" key="1">
    <source>
        <dbReference type="SAM" id="Coils"/>
    </source>
</evidence>
<evidence type="ECO:0000313" key="3">
    <source>
        <dbReference type="EMBL" id="KXS93882.1"/>
    </source>
</evidence>
<accession>A0A139GUM1</accession>
<reference evidence="3 4" key="1">
    <citation type="submission" date="2015-07" db="EMBL/GenBank/DDBJ databases">
        <title>Comparative genomics of the Sigatoka disease complex on banana suggests a link between parallel evolutionary changes in Pseudocercospora fijiensis and Pseudocercospora eumusae and increased virulence on the banana host.</title>
        <authorList>
            <person name="Chang T.-C."/>
            <person name="Salvucci A."/>
            <person name="Crous P.W."/>
            <person name="Stergiopoulos I."/>
        </authorList>
    </citation>
    <scope>NUCLEOTIDE SEQUENCE [LARGE SCALE GENOMIC DNA]</scope>
    <source>
        <strain evidence="3 4">CBS 114824</strain>
    </source>
</reference>
<feature type="compositionally biased region" description="Basic residues" evidence="2">
    <location>
        <begin position="1"/>
        <end position="12"/>
    </location>
</feature>
<sequence>MPPKKRGRKPRAKPVTQKPATPPPTPPVPTNLERAYEASSQLDSAISARQYAQSRVHQVEVKHRELCRVVDRGTRVQSVSAADHRREKLTWTYLEEVRSRLQVAKSEESAAIKKVSELFEALSGEEKEEYDKTKAQERRLGANNAALQAQIAQQRRQSERDQVEEWYQSTEVAFKNYSQIQIFPTPPALYHCDKDCCRRTVYAVERLALGMCPCELKEVFYIYLTCHKDFDPNKEKKRWHPDRFSGCRDKRMQEMAKEIFVVLEEM</sequence>
<dbReference type="AlphaFoldDB" id="A0A139GUM1"/>
<feature type="region of interest" description="Disordered" evidence="2">
    <location>
        <begin position="1"/>
        <end position="31"/>
    </location>
</feature>
<evidence type="ECO:0000256" key="2">
    <source>
        <dbReference type="SAM" id="MobiDB-lite"/>
    </source>
</evidence>
<dbReference type="Proteomes" id="UP000070133">
    <property type="component" value="Unassembled WGS sequence"/>
</dbReference>
<proteinExistence type="predicted"/>
<dbReference type="EMBL" id="LFZN01000367">
    <property type="protein sequence ID" value="KXS93882.1"/>
    <property type="molecule type" value="Genomic_DNA"/>
</dbReference>
<name>A0A139GUM1_9PEZI</name>
<organism evidence="3 4">
    <name type="scientific">Pseudocercospora eumusae</name>
    <dbReference type="NCBI Taxonomy" id="321146"/>
    <lineage>
        <taxon>Eukaryota</taxon>
        <taxon>Fungi</taxon>
        <taxon>Dikarya</taxon>
        <taxon>Ascomycota</taxon>
        <taxon>Pezizomycotina</taxon>
        <taxon>Dothideomycetes</taxon>
        <taxon>Dothideomycetidae</taxon>
        <taxon>Mycosphaerellales</taxon>
        <taxon>Mycosphaerellaceae</taxon>
        <taxon>Pseudocercospora</taxon>
    </lineage>
</organism>
<comment type="caution">
    <text evidence="3">The sequence shown here is derived from an EMBL/GenBank/DDBJ whole genome shotgun (WGS) entry which is preliminary data.</text>
</comment>
<protein>
    <submittedName>
        <fullName evidence="3">Uncharacterized protein</fullName>
    </submittedName>
</protein>
<gene>
    <name evidence="3" type="ORF">AC578_5496</name>
</gene>